<keyword evidence="4" id="KW-1185">Reference proteome</keyword>
<dbReference type="PROSITE" id="PS00889">
    <property type="entry name" value="CNMP_BINDING_2"/>
    <property type="match status" value="1"/>
</dbReference>
<dbReference type="PANTHER" id="PTHR23011">
    <property type="entry name" value="CYCLIC NUCLEOTIDE-BINDING DOMAIN CONTAINING PROTEIN"/>
    <property type="match status" value="1"/>
</dbReference>
<dbReference type="InterPro" id="IPR000595">
    <property type="entry name" value="cNMP-bd_dom"/>
</dbReference>
<sequence length="169" mass="19269">MQESAYLEGHEEYLANLRRMPLFHSMEDDQLRAVLSLSKLRKYDKGETIINEGAFDSWMYFIISGRVRVEKAGRKIGEICGSGSVFGEMGVLSEQERSATVRAHTDAMCLAVDASFLERLDEKDRNACYTVLYRMFVDILAERLRETTTELATAKEKMAVLRKKIVDGE</sequence>
<name>A0A2Z6B0Q9_9BACT</name>
<organism evidence="3 4">
    <name type="scientific">Desulfovibrio ferrophilus</name>
    <dbReference type="NCBI Taxonomy" id="241368"/>
    <lineage>
        <taxon>Bacteria</taxon>
        <taxon>Pseudomonadati</taxon>
        <taxon>Thermodesulfobacteriota</taxon>
        <taxon>Desulfovibrionia</taxon>
        <taxon>Desulfovibrionales</taxon>
        <taxon>Desulfovibrionaceae</taxon>
        <taxon>Desulfovibrio</taxon>
    </lineage>
</organism>
<gene>
    <name evidence="3" type="ORF">DFE_2319</name>
</gene>
<dbReference type="SUPFAM" id="SSF51206">
    <property type="entry name" value="cAMP-binding domain-like"/>
    <property type="match status" value="1"/>
</dbReference>
<dbReference type="RefSeq" id="WP_172961726.1">
    <property type="nucleotide sequence ID" value="NZ_AP017378.1"/>
</dbReference>
<dbReference type="InterPro" id="IPR014710">
    <property type="entry name" value="RmlC-like_jellyroll"/>
</dbReference>
<dbReference type="Pfam" id="PF00027">
    <property type="entry name" value="cNMP_binding"/>
    <property type="match status" value="1"/>
</dbReference>
<dbReference type="EMBL" id="AP017378">
    <property type="protein sequence ID" value="BBD09045.1"/>
    <property type="molecule type" value="Genomic_DNA"/>
</dbReference>
<dbReference type="InterPro" id="IPR018488">
    <property type="entry name" value="cNMP-bd_CS"/>
</dbReference>
<reference evidence="3 4" key="1">
    <citation type="journal article" date="2018" name="Sci. Adv.">
        <title>Multi-heme cytochromes provide a pathway for survival in energy-limited environments.</title>
        <authorList>
            <person name="Deng X."/>
            <person name="Dohmae N."/>
            <person name="Nealson K.H."/>
            <person name="Hashimoto K."/>
            <person name="Okamoto A."/>
        </authorList>
    </citation>
    <scope>NUCLEOTIDE SEQUENCE [LARGE SCALE GENOMIC DNA]</scope>
    <source>
        <strain evidence="3 4">IS5</strain>
    </source>
</reference>
<feature type="domain" description="Cyclic nucleotide-binding" evidence="2">
    <location>
        <begin position="22"/>
        <end position="120"/>
    </location>
</feature>
<evidence type="ECO:0000259" key="2">
    <source>
        <dbReference type="PROSITE" id="PS50042"/>
    </source>
</evidence>
<keyword evidence="1" id="KW-0175">Coiled coil</keyword>
<dbReference type="InterPro" id="IPR018490">
    <property type="entry name" value="cNMP-bd_dom_sf"/>
</dbReference>
<dbReference type="SMART" id="SM00100">
    <property type="entry name" value="cNMP"/>
    <property type="match status" value="1"/>
</dbReference>
<accession>A0A2Z6B0Q9</accession>
<evidence type="ECO:0000256" key="1">
    <source>
        <dbReference type="SAM" id="Coils"/>
    </source>
</evidence>
<dbReference type="PROSITE" id="PS50042">
    <property type="entry name" value="CNMP_BINDING_3"/>
    <property type="match status" value="1"/>
</dbReference>
<evidence type="ECO:0000313" key="4">
    <source>
        <dbReference type="Proteomes" id="UP000269883"/>
    </source>
</evidence>
<proteinExistence type="predicted"/>
<feature type="coiled-coil region" evidence="1">
    <location>
        <begin position="137"/>
        <end position="164"/>
    </location>
</feature>
<dbReference type="AlphaFoldDB" id="A0A2Z6B0Q9"/>
<dbReference type="KEGG" id="dfl:DFE_2319"/>
<dbReference type="Gene3D" id="2.60.120.10">
    <property type="entry name" value="Jelly Rolls"/>
    <property type="match status" value="1"/>
</dbReference>
<dbReference type="CDD" id="cd00038">
    <property type="entry name" value="CAP_ED"/>
    <property type="match status" value="1"/>
</dbReference>
<evidence type="ECO:0000313" key="3">
    <source>
        <dbReference type="EMBL" id="BBD09045.1"/>
    </source>
</evidence>
<dbReference type="PANTHER" id="PTHR23011:SF28">
    <property type="entry name" value="CYCLIC NUCLEOTIDE-BINDING DOMAIN CONTAINING PROTEIN"/>
    <property type="match status" value="1"/>
</dbReference>
<protein>
    <submittedName>
        <fullName evidence="3">Putative transcriptional regulator, Crp/Fnr family</fullName>
    </submittedName>
</protein>
<dbReference type="Proteomes" id="UP000269883">
    <property type="component" value="Chromosome"/>
</dbReference>